<evidence type="ECO:0000256" key="1">
    <source>
        <dbReference type="HAMAP-Rule" id="MF_00707"/>
    </source>
</evidence>
<evidence type="ECO:0000313" key="3">
    <source>
        <dbReference type="EMBL" id="AYE34416.1"/>
    </source>
</evidence>
<dbReference type="KEGG" id="csep:CP523_08245"/>
<dbReference type="InterPro" id="IPR045865">
    <property type="entry name" value="ACT-like_dom_sf"/>
</dbReference>
<organism evidence="3 5">
    <name type="scientific">Clostridium septicum</name>
    <dbReference type="NCBI Taxonomy" id="1504"/>
    <lineage>
        <taxon>Bacteria</taxon>
        <taxon>Bacillati</taxon>
        <taxon>Bacillota</taxon>
        <taxon>Clostridia</taxon>
        <taxon>Eubacteriales</taxon>
        <taxon>Clostridiaceae</taxon>
        <taxon>Clostridium</taxon>
    </lineage>
</organism>
<dbReference type="Pfam" id="PF13291">
    <property type="entry name" value="ACT_4"/>
    <property type="match status" value="1"/>
</dbReference>
<dbReference type="HAMAP" id="MF_00707">
    <property type="entry name" value="UPF0735"/>
    <property type="match status" value="1"/>
</dbReference>
<dbReference type="EMBL" id="CP099799">
    <property type="protein sequence ID" value="USS01012.1"/>
    <property type="molecule type" value="Genomic_DNA"/>
</dbReference>
<dbReference type="Proteomes" id="UP000280586">
    <property type="component" value="Chromosome"/>
</dbReference>
<dbReference type="PROSITE" id="PS51671">
    <property type="entry name" value="ACT"/>
    <property type="match status" value="1"/>
</dbReference>
<dbReference type="SUPFAM" id="SSF55021">
    <property type="entry name" value="ACT-like"/>
    <property type="match status" value="1"/>
</dbReference>
<accession>A0A9N7JM59</accession>
<reference evidence="4" key="2">
    <citation type="submission" date="2022-06" db="EMBL/GenBank/DDBJ databases">
        <authorList>
            <person name="Holder M.E."/>
            <person name="Ajami N.J."/>
            <person name="Petrosino J.F."/>
        </authorList>
    </citation>
    <scope>NUCLEOTIDE SEQUENCE</scope>
    <source>
        <strain evidence="4">RMA 8861</strain>
    </source>
</reference>
<reference evidence="3 5" key="1">
    <citation type="submission" date="2017-09" db="EMBL/GenBank/DDBJ databases">
        <authorList>
            <person name="Thomas P."/>
            <person name="Seyboldt C."/>
        </authorList>
    </citation>
    <scope>NUCLEOTIDE SEQUENCE [LARGE SCALE GENOMIC DNA]</scope>
    <source>
        <strain evidence="3 5">DSM 7534</strain>
    </source>
</reference>
<dbReference type="CDD" id="cd04888">
    <property type="entry name" value="ACT_PheB-BS"/>
    <property type="match status" value="1"/>
</dbReference>
<feature type="domain" description="ACT" evidence="2">
    <location>
        <begin position="70"/>
        <end position="145"/>
    </location>
</feature>
<comment type="similarity">
    <text evidence="1">Belongs to the UPF0735 family.</text>
</comment>
<dbReference type="RefSeq" id="WP_066674718.1">
    <property type="nucleotide sequence ID" value="NZ_CABMIZ010000006.1"/>
</dbReference>
<sequence>MAGEKYYIISEKALPEAFKKVIEVKELLFTGKAKDISDAVKQTNISRSTYYKYKDDIFPMSEGIHSKKITLVVLLSHEAGTLSKVLDCIAFNKGNIITINQDIPINMAANVTITLDISNMKKDLKQLVNILRSLPNVVSVKLLAME</sequence>
<dbReference type="InterPro" id="IPR002912">
    <property type="entry name" value="ACT_dom"/>
</dbReference>
<protein>
    <recommendedName>
        <fullName evidence="1">UPF0735 ACT domain-containing protein CP523_08245</fullName>
    </recommendedName>
</protein>
<evidence type="ECO:0000313" key="4">
    <source>
        <dbReference type="EMBL" id="USS01012.1"/>
    </source>
</evidence>
<dbReference type="Gene3D" id="3.30.70.260">
    <property type="match status" value="1"/>
</dbReference>
<evidence type="ECO:0000313" key="6">
    <source>
        <dbReference type="Proteomes" id="UP001055437"/>
    </source>
</evidence>
<gene>
    <name evidence="3" type="ORF">CP523_08245</name>
    <name evidence="4" type="ORF">NH397_00580</name>
</gene>
<dbReference type="PIRSF" id="PIRSF025624">
    <property type="entry name" value="ACT_PheB"/>
    <property type="match status" value="1"/>
</dbReference>
<dbReference type="Proteomes" id="UP001055437">
    <property type="component" value="Chromosome"/>
</dbReference>
<dbReference type="OrthoDB" id="9788773at2"/>
<dbReference type="NCBIfam" id="NF003361">
    <property type="entry name" value="PRK04435.1"/>
    <property type="match status" value="1"/>
</dbReference>
<name>A0A9N7JM59_CLOSE</name>
<evidence type="ECO:0000313" key="5">
    <source>
        <dbReference type="Proteomes" id="UP000280586"/>
    </source>
</evidence>
<proteinExistence type="inferred from homology"/>
<evidence type="ECO:0000259" key="2">
    <source>
        <dbReference type="PROSITE" id="PS51671"/>
    </source>
</evidence>
<dbReference type="GeneID" id="303560662"/>
<dbReference type="InterPro" id="IPR008310">
    <property type="entry name" value="UPF0735_ACT_dom-cont"/>
</dbReference>
<dbReference type="EMBL" id="CP023671">
    <property type="protein sequence ID" value="AYE34416.1"/>
    <property type="molecule type" value="Genomic_DNA"/>
</dbReference>
<keyword evidence="6" id="KW-1185">Reference proteome</keyword>
<dbReference type="AlphaFoldDB" id="A0A9N7JM59"/>